<feature type="zinc finger region" description="C3H1-type" evidence="5">
    <location>
        <begin position="451"/>
        <end position="479"/>
    </location>
</feature>
<feature type="compositionally biased region" description="Low complexity" evidence="6">
    <location>
        <begin position="158"/>
        <end position="193"/>
    </location>
</feature>
<proteinExistence type="predicted"/>
<evidence type="ECO:0000256" key="1">
    <source>
        <dbReference type="ARBA" id="ARBA00022723"/>
    </source>
</evidence>
<dbReference type="PANTHER" id="PTHR12547:SF166">
    <property type="entry name" value="CHROMOSOME UNDETERMINED SCAFFOLD_21, WHOLE GENOME SHOTGUN SEQUENCE"/>
    <property type="match status" value="1"/>
</dbReference>
<keyword evidence="1 5" id="KW-0479">Metal-binding</keyword>
<reference evidence="9" key="2">
    <citation type="submission" date="2023-11" db="UniProtKB">
        <authorList>
            <consortium name="WormBaseParasite"/>
        </authorList>
    </citation>
    <scope>IDENTIFICATION</scope>
</reference>
<dbReference type="Pfam" id="PF00642">
    <property type="entry name" value="zf-CCCH"/>
    <property type="match status" value="2"/>
</dbReference>
<dbReference type="InterPro" id="IPR045877">
    <property type="entry name" value="ZFP36-like"/>
</dbReference>
<accession>A0AA85JPM7</accession>
<feature type="domain" description="C3H1-type" evidence="7">
    <location>
        <begin position="451"/>
        <end position="479"/>
    </location>
</feature>
<sequence>MKQKSGSIISCDLTGSSTNNYYTSSDNGSCFNDSGNLSPTAINLLPKNLLDSPVSHGQQCLQSPSSPISFMKKQKKSSFQIPVMKLKSNYENNIQVEIMSDNMSNTKVNKNPYIIENLILLPMTRSFIHLSKRFEWDLKDAKSNFNLNKKAVVRSTRLSNTSSSGSCSSSSNYVTDDSPSSSAPSSPTSVSLSHQHMKINHRKHLLLKLYEDYLETYGYSKRSKLFVKYAMRNFPECEEKTTLLKLINKHKLSINSLHYSYELSKNHIDDISNNNNNMNYETSDHFSKAGRLSSPSSSFSGKSISSLSSSSISALYSPQYPYQYRSFLTNDYHQGWKYYNYHQYDQSCSPELFDDYLVDTSNTHIPSKVTSSNLLNYKIQRSNILTRFNFKKTKTTPNGDKQNQRDKHLNIRYKSQVCRHFEERDGYCPVGSQCHFAHGNEELRDPKSHPKFRSRLCRYYSTTGYCFYGDNCYFKHSTEKSSPQSVDIISETVKDKENLSPESTSHKNKQLLNSKKKKTQKENKLYNSLK</sequence>
<dbReference type="GO" id="GO:0003729">
    <property type="term" value="F:mRNA binding"/>
    <property type="evidence" value="ECO:0007669"/>
    <property type="project" value="InterPro"/>
</dbReference>
<dbReference type="FunFam" id="4.10.1000.10:FF:000003">
    <property type="entry name" value="Zinc finger CCCH domain-containing protein"/>
    <property type="match status" value="1"/>
</dbReference>
<dbReference type="InterPro" id="IPR036855">
    <property type="entry name" value="Znf_CCCH_sf"/>
</dbReference>
<protein>
    <recommendedName>
        <fullName evidence="7">C3H1-type domain-containing protein</fullName>
    </recommendedName>
</protein>
<dbReference type="PROSITE" id="PS50103">
    <property type="entry name" value="ZF_C3H1"/>
    <property type="match status" value="2"/>
</dbReference>
<keyword evidence="2" id="KW-0677">Repeat</keyword>
<dbReference type="AlphaFoldDB" id="A0AA85JPM7"/>
<evidence type="ECO:0000256" key="6">
    <source>
        <dbReference type="SAM" id="MobiDB-lite"/>
    </source>
</evidence>
<dbReference type="Gene3D" id="4.10.1000.10">
    <property type="entry name" value="Zinc finger, CCCH-type"/>
    <property type="match status" value="2"/>
</dbReference>
<evidence type="ECO:0000256" key="5">
    <source>
        <dbReference type="PROSITE-ProRule" id="PRU00723"/>
    </source>
</evidence>
<dbReference type="GO" id="GO:0051252">
    <property type="term" value="P:regulation of RNA metabolic process"/>
    <property type="evidence" value="ECO:0007669"/>
    <property type="project" value="UniProtKB-ARBA"/>
</dbReference>
<evidence type="ECO:0000313" key="8">
    <source>
        <dbReference type="Proteomes" id="UP000050795"/>
    </source>
</evidence>
<keyword evidence="4 5" id="KW-0862">Zinc</keyword>
<dbReference type="SUPFAM" id="SSF90229">
    <property type="entry name" value="CCCH zinc finger"/>
    <property type="match status" value="2"/>
</dbReference>
<keyword evidence="3 5" id="KW-0863">Zinc-finger</keyword>
<dbReference type="GO" id="GO:0008270">
    <property type="term" value="F:zinc ion binding"/>
    <property type="evidence" value="ECO:0007669"/>
    <property type="project" value="UniProtKB-KW"/>
</dbReference>
<organism evidence="8 9">
    <name type="scientific">Trichobilharzia regenti</name>
    <name type="common">Nasal bird schistosome</name>
    <dbReference type="NCBI Taxonomy" id="157069"/>
    <lineage>
        <taxon>Eukaryota</taxon>
        <taxon>Metazoa</taxon>
        <taxon>Spiralia</taxon>
        <taxon>Lophotrochozoa</taxon>
        <taxon>Platyhelminthes</taxon>
        <taxon>Trematoda</taxon>
        <taxon>Digenea</taxon>
        <taxon>Strigeidida</taxon>
        <taxon>Schistosomatoidea</taxon>
        <taxon>Schistosomatidae</taxon>
        <taxon>Trichobilharzia</taxon>
    </lineage>
</organism>
<feature type="domain" description="C3H1-type" evidence="7">
    <location>
        <begin position="412"/>
        <end position="441"/>
    </location>
</feature>
<dbReference type="InterPro" id="IPR000571">
    <property type="entry name" value="Znf_CCCH"/>
</dbReference>
<reference evidence="8" key="1">
    <citation type="submission" date="2022-06" db="EMBL/GenBank/DDBJ databases">
        <authorList>
            <person name="Berger JAMES D."/>
            <person name="Berger JAMES D."/>
        </authorList>
    </citation>
    <scope>NUCLEOTIDE SEQUENCE [LARGE SCALE GENOMIC DNA]</scope>
</reference>
<evidence type="ECO:0000259" key="7">
    <source>
        <dbReference type="PROSITE" id="PS50103"/>
    </source>
</evidence>
<evidence type="ECO:0000256" key="4">
    <source>
        <dbReference type="ARBA" id="ARBA00022833"/>
    </source>
</evidence>
<name>A0AA85JPM7_TRIRE</name>
<dbReference type="WBParaSite" id="TREG1_34140.1">
    <property type="protein sequence ID" value="TREG1_34140.1"/>
    <property type="gene ID" value="TREG1_34140"/>
</dbReference>
<evidence type="ECO:0000313" key="9">
    <source>
        <dbReference type="WBParaSite" id="TREG1_34140.1"/>
    </source>
</evidence>
<feature type="compositionally biased region" description="Basic residues" evidence="6">
    <location>
        <begin position="506"/>
        <end position="519"/>
    </location>
</feature>
<feature type="region of interest" description="Disordered" evidence="6">
    <location>
        <begin position="484"/>
        <end position="530"/>
    </location>
</feature>
<feature type="zinc finger region" description="C3H1-type" evidence="5">
    <location>
        <begin position="412"/>
        <end position="441"/>
    </location>
</feature>
<dbReference type="Proteomes" id="UP000050795">
    <property type="component" value="Unassembled WGS sequence"/>
</dbReference>
<feature type="region of interest" description="Disordered" evidence="6">
    <location>
        <begin position="158"/>
        <end position="194"/>
    </location>
</feature>
<dbReference type="PANTHER" id="PTHR12547">
    <property type="entry name" value="CCCH ZINC FINGER/TIS11-RELATED"/>
    <property type="match status" value="1"/>
</dbReference>
<evidence type="ECO:0000256" key="2">
    <source>
        <dbReference type="ARBA" id="ARBA00022737"/>
    </source>
</evidence>
<evidence type="ECO:0000256" key="3">
    <source>
        <dbReference type="ARBA" id="ARBA00022771"/>
    </source>
</evidence>
<dbReference type="SMART" id="SM00356">
    <property type="entry name" value="ZnF_C3H1"/>
    <property type="match status" value="2"/>
</dbReference>
<keyword evidence="8" id="KW-1185">Reference proteome</keyword>
<dbReference type="GO" id="GO:0010468">
    <property type="term" value="P:regulation of gene expression"/>
    <property type="evidence" value="ECO:0007669"/>
    <property type="project" value="UniProtKB-ARBA"/>
</dbReference>